<evidence type="ECO:0000256" key="1">
    <source>
        <dbReference type="SAM" id="MobiDB-lite"/>
    </source>
</evidence>
<dbReference type="RefSeq" id="WP_181245837.1">
    <property type="nucleotide sequence ID" value="NZ_PVTJ01000007.1"/>
</dbReference>
<sequence length="318" mass="34231">MAEVPVGVAAVDGQYSLTWDFGEGRGIALDRKDFLARQDDQGMWRMVDQVIEGSNDLQNWTTLTDPTDLTQYTRGSRILCPREVAAVREAREEAGADEAALARRLIRAWDLLDPLVTEKPATLDPAWVAASTATADGATSAAANGWRMFDGNTGTWTDTTTKSCTNTVLPTDGTAFTIVGIRYFPRDNAISRLTGLAIDGSNDSGATWTKFASTGTPVRGWNTVSLTEPVSFDALRISGGNGYCNVAELQFIVQAIDKSGSLSTWSTLPRSLRPAGPPTPGPRCSPPATQRPQSTTTTAPPRRRWTPPLTISAKRSPV</sequence>
<evidence type="ECO:0000313" key="2">
    <source>
        <dbReference type="EMBL" id="PRY57197.1"/>
    </source>
</evidence>
<name>A0A2T0UH92_9ACTN</name>
<protein>
    <submittedName>
        <fullName evidence="2">Uncharacterized protein</fullName>
    </submittedName>
</protein>
<comment type="caution">
    <text evidence="2">The sequence shown here is derived from an EMBL/GenBank/DDBJ whole genome shotgun (WGS) entry which is preliminary data.</text>
</comment>
<organism evidence="2 3">
    <name type="scientific">Glycomyces artemisiae</name>
    <dbReference type="NCBI Taxonomy" id="1076443"/>
    <lineage>
        <taxon>Bacteria</taxon>
        <taxon>Bacillati</taxon>
        <taxon>Actinomycetota</taxon>
        <taxon>Actinomycetes</taxon>
        <taxon>Glycomycetales</taxon>
        <taxon>Glycomycetaceae</taxon>
        <taxon>Glycomyces</taxon>
    </lineage>
</organism>
<dbReference type="EMBL" id="PVTJ01000007">
    <property type="protein sequence ID" value="PRY57197.1"/>
    <property type="molecule type" value="Genomic_DNA"/>
</dbReference>
<proteinExistence type="predicted"/>
<dbReference type="SUPFAM" id="SSF49785">
    <property type="entry name" value="Galactose-binding domain-like"/>
    <property type="match status" value="1"/>
</dbReference>
<feature type="region of interest" description="Disordered" evidence="1">
    <location>
        <begin position="263"/>
        <end position="318"/>
    </location>
</feature>
<gene>
    <name evidence="2" type="ORF">B0I28_10743</name>
</gene>
<feature type="compositionally biased region" description="Low complexity" evidence="1">
    <location>
        <begin position="286"/>
        <end position="310"/>
    </location>
</feature>
<evidence type="ECO:0000313" key="3">
    <source>
        <dbReference type="Proteomes" id="UP000238176"/>
    </source>
</evidence>
<dbReference type="AlphaFoldDB" id="A0A2T0UH92"/>
<keyword evidence="3" id="KW-1185">Reference proteome</keyword>
<accession>A0A2T0UH92</accession>
<feature type="compositionally biased region" description="Pro residues" evidence="1">
    <location>
        <begin position="275"/>
        <end position="285"/>
    </location>
</feature>
<reference evidence="2 3" key="1">
    <citation type="submission" date="2018-03" db="EMBL/GenBank/DDBJ databases">
        <title>Genomic Encyclopedia of Type Strains, Phase III (KMG-III): the genomes of soil and plant-associated and newly described type strains.</title>
        <authorList>
            <person name="Whitman W."/>
        </authorList>
    </citation>
    <scope>NUCLEOTIDE SEQUENCE [LARGE SCALE GENOMIC DNA]</scope>
    <source>
        <strain evidence="2 3">CGMCC 4.7067</strain>
    </source>
</reference>
<dbReference type="Gene3D" id="2.60.120.260">
    <property type="entry name" value="Galactose-binding domain-like"/>
    <property type="match status" value="1"/>
</dbReference>
<dbReference type="Proteomes" id="UP000238176">
    <property type="component" value="Unassembled WGS sequence"/>
</dbReference>
<dbReference type="InterPro" id="IPR008979">
    <property type="entry name" value="Galactose-bd-like_sf"/>
</dbReference>